<dbReference type="SMART" id="SM01036">
    <property type="entry name" value="BP28CT"/>
    <property type="match status" value="1"/>
</dbReference>
<dbReference type="PROSITE" id="PS50077">
    <property type="entry name" value="HEAT_REPEAT"/>
    <property type="match status" value="1"/>
</dbReference>
<dbReference type="Pfam" id="PF08146">
    <property type="entry name" value="BP28CT"/>
    <property type="match status" value="1"/>
</dbReference>
<dbReference type="GO" id="GO:0034455">
    <property type="term" value="C:t-UTP complex"/>
    <property type="evidence" value="ECO:0007669"/>
    <property type="project" value="TreeGrafter"/>
</dbReference>
<evidence type="ECO:0000256" key="7">
    <source>
        <dbReference type="ARBA" id="ARBA00023242"/>
    </source>
</evidence>
<dbReference type="PANTHER" id="PTHR13457">
    <property type="entry name" value="BAP28"/>
    <property type="match status" value="1"/>
</dbReference>
<keyword evidence="8 11" id="KW-0687">Ribonucleoprotein</keyword>
<dbReference type="InterPro" id="IPR021133">
    <property type="entry name" value="HEAT_type_2"/>
</dbReference>
<dbReference type="InterPro" id="IPR040191">
    <property type="entry name" value="UTP10"/>
</dbReference>
<dbReference type="Pfam" id="PF23243">
    <property type="entry name" value="HEAT_HEATR1"/>
    <property type="match status" value="1"/>
</dbReference>
<dbReference type="InterPro" id="IPR022125">
    <property type="entry name" value="U3snoRNP10_N"/>
</dbReference>
<comment type="function">
    <text evidence="9">Involved in nucleolar processing of pre-18S ribosomal RNA. Involved in ribosome biosynthesis.</text>
</comment>
<gene>
    <name evidence="13" type="ORF">BDU57DRAFT_540669</name>
</gene>
<evidence type="ECO:0000259" key="12">
    <source>
        <dbReference type="SMART" id="SM01036"/>
    </source>
</evidence>
<protein>
    <recommendedName>
        <fullName evidence="4 11">U3 small nucleolar RNA-associated protein 10</fullName>
    </recommendedName>
</protein>
<keyword evidence="5 11" id="KW-0690">Ribosome biogenesis</keyword>
<evidence type="ECO:0000256" key="11">
    <source>
        <dbReference type="RuleBase" id="RU367065"/>
    </source>
</evidence>
<feature type="repeat" description="HEAT" evidence="10">
    <location>
        <begin position="575"/>
        <end position="612"/>
    </location>
</feature>
<dbReference type="InterPro" id="IPR012954">
    <property type="entry name" value="BP28_C_dom"/>
</dbReference>
<evidence type="ECO:0000256" key="1">
    <source>
        <dbReference type="ARBA" id="ARBA00004604"/>
    </source>
</evidence>
<evidence type="ECO:0000256" key="2">
    <source>
        <dbReference type="ARBA" id="ARBA00010559"/>
    </source>
</evidence>
<evidence type="ECO:0000256" key="3">
    <source>
        <dbReference type="ARBA" id="ARBA00011399"/>
    </source>
</evidence>
<organism evidence="13 14">
    <name type="scientific">Ampelomyces quisqualis</name>
    <name type="common">Powdery mildew agent</name>
    <dbReference type="NCBI Taxonomy" id="50730"/>
    <lineage>
        <taxon>Eukaryota</taxon>
        <taxon>Fungi</taxon>
        <taxon>Dikarya</taxon>
        <taxon>Ascomycota</taxon>
        <taxon>Pezizomycotina</taxon>
        <taxon>Dothideomycetes</taxon>
        <taxon>Pleosporomycetidae</taxon>
        <taxon>Pleosporales</taxon>
        <taxon>Pleosporineae</taxon>
        <taxon>Phaeosphaeriaceae</taxon>
        <taxon>Ampelomyces</taxon>
    </lineage>
</organism>
<dbReference type="Proteomes" id="UP000800096">
    <property type="component" value="Unassembled WGS sequence"/>
</dbReference>
<proteinExistence type="inferred from homology"/>
<dbReference type="Pfam" id="PF12397">
    <property type="entry name" value="U3snoRNP10"/>
    <property type="match status" value="1"/>
</dbReference>
<keyword evidence="14" id="KW-1185">Reference proteome</keyword>
<dbReference type="SUPFAM" id="SSF48371">
    <property type="entry name" value="ARM repeat"/>
    <property type="match status" value="2"/>
</dbReference>
<evidence type="ECO:0000256" key="6">
    <source>
        <dbReference type="ARBA" id="ARBA00022552"/>
    </source>
</evidence>
<dbReference type="EMBL" id="ML979137">
    <property type="protein sequence ID" value="KAF1914793.1"/>
    <property type="molecule type" value="Genomic_DNA"/>
</dbReference>
<dbReference type="InterPro" id="IPR011989">
    <property type="entry name" value="ARM-like"/>
</dbReference>
<sequence>MATALQKQLAAIAASSTHQLDLKAQKSAHSKSLLFEPKVAASQSFEIVYVICYEGYRDLCALDSRFLHFSQSLFSEQSKAEDRTQMTKEENKKLNAVLEAFISLVGPKLLLKPAQKALEWLVRRVHEYNTEPLTLAYLPYHATPQFLALLTILPAQPPPSLRFLHPYIQSPSNPPRRTIVYTAVNTPAFFNALQGHTVRVVQAGHQASHVISFWSSITLEAVFGILENTSNGRRDTQSQKTEELVLRVLPVLNSCMRAEHGADTVAACYSIVTVLVGRGELGDKVLDGLMEAVILAHDPESLNAALQCLAVIAEQRLQAQLPEQVSKRLLTVPQLSQKLTLISQQCRVHRLVLGCALGALGTIERSEQHADLFPQLLALGLLSESHMSTAVSALISSIRNSTTGSRAHGRLLQVAAQVAETTTSQNAMRAAAETKNIDLESLGLTISPISDSTQPVEFNDDDEDMADVGDPQTVDGTLEVEVPSFSEQSFLGEDAREIFVQVSDAFQRAVVANQTARFLASAQLHKNDATRKSLYLSLLARVWCGPQPPSVRVVALRAAAVTVKDAGPSDDLQNLIPYVIHALADSSPIVRRAAAACIVALSESYGTKKKSSVWGSSDLYGKAGKTAKNTTNIDGLKSDDASSFVLLVLVPMLEESVMDSSFTVPAVREILEGSKNTKTQARPALNAQSRASILSFLANHLSLTPLVRLRQTLLPIFSFLSKGSDAIRGNTVLPLVWNCCVVSPTEAAKVCDAEQVTLESYYQGHLRALIAKEAKSIQMLTDLVSESLKPGQTQLANSVFDHIALFWPKMKAESRLSLARILLNTTFQDGTTESEKLCRERAIDLLRNVKHDSATLVTFLENVPAAVQTHEGPPTKKRRRTSRNEMARVEISSQDDVQRLLRQLALVLELIEGSNPGQHPELFRSLFSVFGDLQPLKQQSGSELVYLQSMILGSLTPIVDTLKRQTDTAEYQSAVRADLLIDCVRHSASPQVQNSALLLIANLASWVPELILHNLMPIFTFIGSTLLRQQDDYSAQVVDKTISRVVPQLAASLRSKHKNFLTGVSDLLLSFTAAFEHIPLHRRLKLFSELARTLGPQDSLSAIIALLADRYHNGPIQRRFSTDLLLVFDPAHTLDAFKGYLNLVVDAAAPKRKVSDILFGLNDKTVPHVETAIKDLLASLADLATDERLRAHVSKAFRRREDPARPREVFATIVETTIQLSKKVASSPKLYDGCSRVLAKCLDLLPTPDLIKSVDLLLANSDHHVQVAAIKSVEVRAGNTVQNDKKSVSALISFLPSVEILVQQSQVMEVKMISISCIDRIIERFGKKDASAVASVAQTVAGPQALSSGDDRIRILSLLCLTSTVDVLEDEAISLLPIVLPTAFEYLSQTIESKNAGLHNAVYSLLSNIVERLGYMFSREYLETALRLSHRSAASEVDDACVDSRRAFYTNVSEHLDAQETFAAIKSTWTHAISQGFDAASEHLELLRTTVDQQSKSKLIKASSTLFGLLLQLFKLRQAISSQEAQEFNDEEIEQLDSTLDESALAMVLKLNDATFRPFFVQLVDQEGPLKSEPEHAITFYKFLAVFFEKFKSIVTSYSSYMIDYAAKMLEYLAKEGVASELTSAVLSALQRSFQHDQDGFWQAPSHYSAILAPLVNLLTISAADQVTADVVPTITDLAASSSSSLDNHRELNTILLRYMRSDSAATRLATVKCEQSLTRRLGEEWLGLLPEMLPFISELREDDDEMVERETQRWITQVEEVLGESLEGMLQ</sequence>
<dbReference type="PANTHER" id="PTHR13457:SF1">
    <property type="entry name" value="HEAT REPEAT-CONTAINING PROTEIN 1"/>
    <property type="match status" value="1"/>
</dbReference>
<dbReference type="GO" id="GO:0045943">
    <property type="term" value="P:positive regulation of transcription by RNA polymerase I"/>
    <property type="evidence" value="ECO:0007669"/>
    <property type="project" value="TreeGrafter"/>
</dbReference>
<evidence type="ECO:0000313" key="13">
    <source>
        <dbReference type="EMBL" id="KAF1914793.1"/>
    </source>
</evidence>
<evidence type="ECO:0000256" key="10">
    <source>
        <dbReference type="PROSITE-ProRule" id="PRU00103"/>
    </source>
</evidence>
<feature type="domain" description="BP28 C-terminal" evidence="12">
    <location>
        <begin position="1496"/>
        <end position="1641"/>
    </location>
</feature>
<dbReference type="Gene3D" id="1.25.10.10">
    <property type="entry name" value="Leucine-rich Repeat Variant"/>
    <property type="match status" value="2"/>
</dbReference>
<comment type="similarity">
    <text evidence="2 11">Belongs to the HEATR1/UTP10 family.</text>
</comment>
<keyword evidence="6 11" id="KW-0698">rRNA processing</keyword>
<dbReference type="GO" id="GO:0000462">
    <property type="term" value="P:maturation of SSU-rRNA from tricistronic rRNA transcript (SSU-rRNA, 5.8S rRNA, LSU-rRNA)"/>
    <property type="evidence" value="ECO:0007669"/>
    <property type="project" value="TreeGrafter"/>
</dbReference>
<dbReference type="InterPro" id="IPR056473">
    <property type="entry name" value="HEAT_Utp10/HEAT1"/>
</dbReference>
<comment type="subcellular location">
    <subcellularLocation>
        <location evidence="1 11">Nucleus</location>
        <location evidence="1 11">Nucleolus</location>
    </subcellularLocation>
</comment>
<comment type="subunit">
    <text evidence="3 11">Component of the ribosomal small subunit (SSU) processome.</text>
</comment>
<evidence type="ECO:0000256" key="9">
    <source>
        <dbReference type="ARBA" id="ARBA00025076"/>
    </source>
</evidence>
<evidence type="ECO:0000313" key="14">
    <source>
        <dbReference type="Proteomes" id="UP000800096"/>
    </source>
</evidence>
<evidence type="ECO:0000256" key="8">
    <source>
        <dbReference type="ARBA" id="ARBA00023274"/>
    </source>
</evidence>
<keyword evidence="7 11" id="KW-0539">Nucleus</keyword>
<dbReference type="GO" id="GO:0032040">
    <property type="term" value="C:small-subunit processome"/>
    <property type="evidence" value="ECO:0007669"/>
    <property type="project" value="TreeGrafter"/>
</dbReference>
<evidence type="ECO:0000256" key="4">
    <source>
        <dbReference type="ARBA" id="ARBA00015399"/>
    </source>
</evidence>
<dbReference type="OrthoDB" id="31183at2759"/>
<reference evidence="13" key="1">
    <citation type="journal article" date="2020" name="Stud. Mycol.">
        <title>101 Dothideomycetes genomes: a test case for predicting lifestyles and emergence of pathogens.</title>
        <authorList>
            <person name="Haridas S."/>
            <person name="Albert R."/>
            <person name="Binder M."/>
            <person name="Bloem J."/>
            <person name="Labutti K."/>
            <person name="Salamov A."/>
            <person name="Andreopoulos B."/>
            <person name="Baker S."/>
            <person name="Barry K."/>
            <person name="Bills G."/>
            <person name="Bluhm B."/>
            <person name="Cannon C."/>
            <person name="Castanera R."/>
            <person name="Culley D."/>
            <person name="Daum C."/>
            <person name="Ezra D."/>
            <person name="Gonzalez J."/>
            <person name="Henrissat B."/>
            <person name="Kuo A."/>
            <person name="Liang C."/>
            <person name="Lipzen A."/>
            <person name="Lutzoni F."/>
            <person name="Magnuson J."/>
            <person name="Mondo S."/>
            <person name="Nolan M."/>
            <person name="Ohm R."/>
            <person name="Pangilinan J."/>
            <person name="Park H.-J."/>
            <person name="Ramirez L."/>
            <person name="Alfaro M."/>
            <person name="Sun H."/>
            <person name="Tritt A."/>
            <person name="Yoshinaga Y."/>
            <person name="Zwiers L.-H."/>
            <person name="Turgeon B."/>
            <person name="Goodwin S."/>
            <person name="Spatafora J."/>
            <person name="Crous P."/>
            <person name="Grigoriev I."/>
        </authorList>
    </citation>
    <scope>NUCLEOTIDE SEQUENCE</scope>
    <source>
        <strain evidence="13">HMLAC05119</strain>
    </source>
</reference>
<dbReference type="GO" id="GO:0030515">
    <property type="term" value="F:snoRNA binding"/>
    <property type="evidence" value="ECO:0007669"/>
    <property type="project" value="TreeGrafter"/>
</dbReference>
<dbReference type="GO" id="GO:0030686">
    <property type="term" value="C:90S preribosome"/>
    <property type="evidence" value="ECO:0007669"/>
    <property type="project" value="TreeGrafter"/>
</dbReference>
<accession>A0A6A5QH02</accession>
<dbReference type="InterPro" id="IPR016024">
    <property type="entry name" value="ARM-type_fold"/>
</dbReference>
<evidence type="ECO:0000256" key="5">
    <source>
        <dbReference type="ARBA" id="ARBA00022517"/>
    </source>
</evidence>
<name>A0A6A5QH02_AMPQU</name>